<feature type="non-terminal residue" evidence="1">
    <location>
        <position position="87"/>
    </location>
</feature>
<protein>
    <submittedName>
        <fullName evidence="1">Uncharacterized protein</fullName>
    </submittedName>
</protein>
<dbReference type="Proteomes" id="UP000053149">
    <property type="component" value="Unassembled WGS sequence"/>
</dbReference>
<keyword evidence="2" id="KW-1185">Reference proteome</keyword>
<organism evidence="1 2">
    <name type="scientific">Pterocles gutturalis</name>
    <name type="common">yellow-throated sandgrouse</name>
    <dbReference type="NCBI Taxonomy" id="240206"/>
    <lineage>
        <taxon>Eukaryota</taxon>
        <taxon>Metazoa</taxon>
        <taxon>Chordata</taxon>
        <taxon>Craniata</taxon>
        <taxon>Vertebrata</taxon>
        <taxon>Euteleostomi</taxon>
        <taxon>Archelosauria</taxon>
        <taxon>Archosauria</taxon>
        <taxon>Dinosauria</taxon>
        <taxon>Saurischia</taxon>
        <taxon>Theropoda</taxon>
        <taxon>Coelurosauria</taxon>
        <taxon>Aves</taxon>
        <taxon>Neognathae</taxon>
        <taxon>Neoaves</taxon>
        <taxon>Columbimorphae</taxon>
        <taxon>Pterocliformes</taxon>
        <taxon>Pteroclidae</taxon>
        <taxon>Pterocles</taxon>
    </lineage>
</organism>
<feature type="non-terminal residue" evidence="1">
    <location>
        <position position="1"/>
    </location>
</feature>
<evidence type="ECO:0000313" key="1">
    <source>
        <dbReference type="EMBL" id="KFU99207.1"/>
    </source>
</evidence>
<evidence type="ECO:0000313" key="2">
    <source>
        <dbReference type="Proteomes" id="UP000053149"/>
    </source>
</evidence>
<accession>A0AAW3DJI2</accession>
<name>A0AAW3DJI2_9AVES</name>
<comment type="caution">
    <text evidence="1">The sequence shown here is derived from an EMBL/GenBank/DDBJ whole genome shotgun (WGS) entry which is preliminary data.</text>
</comment>
<sequence length="87" mass="9874">SQQKGLVTMEERGTFHTTSSYQICHFGAMLWDQQRGCQTPHLLSYHTADGPKQSIQLTTWLNTTGEYKYQRLEEFELSGASLCVCAV</sequence>
<proteinExistence type="predicted"/>
<gene>
    <name evidence="1" type="ORF">N339_04701</name>
</gene>
<dbReference type="EMBL" id="JMFR01051881">
    <property type="protein sequence ID" value="KFU99207.1"/>
    <property type="molecule type" value="Genomic_DNA"/>
</dbReference>
<reference evidence="1 2" key="1">
    <citation type="journal article" date="2014" name="Science">
        <title>Comparative genomics reveals insights into avian genome evolution and adaptation.</title>
        <authorList>
            <consortium name="Avian Genome Consortium"/>
            <person name="Zhang G."/>
            <person name="Li C."/>
            <person name="Li Q."/>
            <person name="Li B."/>
            <person name="Larkin D.M."/>
            <person name="Lee C."/>
            <person name="Storz J.F."/>
            <person name="Antunes A."/>
            <person name="Greenwold M.J."/>
            <person name="Meredith R.W."/>
            <person name="Odeen A."/>
            <person name="Cui J."/>
            <person name="Zhou Q."/>
            <person name="Xu L."/>
            <person name="Pan H."/>
            <person name="Wang Z."/>
            <person name="Jin L."/>
            <person name="Zhang P."/>
            <person name="Hu H."/>
            <person name="Yang W."/>
            <person name="Hu J."/>
            <person name="Xiao J."/>
            <person name="Yang Z."/>
            <person name="Liu Y."/>
            <person name="Xie Q."/>
            <person name="Yu H."/>
            <person name="Lian J."/>
            <person name="Wen P."/>
            <person name="Zhang F."/>
            <person name="Li H."/>
            <person name="Zeng Y."/>
            <person name="Xiong Z."/>
            <person name="Liu S."/>
            <person name="Zhou L."/>
            <person name="Huang Z."/>
            <person name="An N."/>
            <person name="Wang J."/>
            <person name="Zheng Q."/>
            <person name="Xiong Y."/>
            <person name="Wang G."/>
            <person name="Wang B."/>
            <person name="Wang J."/>
            <person name="Fan Y."/>
            <person name="da Fonseca R.R."/>
            <person name="Alfaro-Nunez A."/>
            <person name="Schubert M."/>
            <person name="Orlando L."/>
            <person name="Mourier T."/>
            <person name="Howard J.T."/>
            <person name="Ganapathy G."/>
            <person name="Pfenning A."/>
            <person name="Whitney O."/>
            <person name="Rivas M.V."/>
            <person name="Hara E."/>
            <person name="Smith J."/>
            <person name="Farre M."/>
            <person name="Narayan J."/>
            <person name="Slavov G."/>
            <person name="Romanov M.N."/>
            <person name="Borges R."/>
            <person name="Machado J.P."/>
            <person name="Khan I."/>
            <person name="Springer M.S."/>
            <person name="Gatesy J."/>
            <person name="Hoffmann F.G."/>
            <person name="Opazo J.C."/>
            <person name="Hastad O."/>
            <person name="Sawyer R.H."/>
            <person name="Kim H."/>
            <person name="Kim K.W."/>
            <person name="Kim H.J."/>
            <person name="Cho S."/>
            <person name="Li N."/>
            <person name="Huang Y."/>
            <person name="Bruford M.W."/>
            <person name="Zhan X."/>
            <person name="Dixon A."/>
            <person name="Bertelsen M.F."/>
            <person name="Derryberry E."/>
            <person name="Warren W."/>
            <person name="Wilson R.K."/>
            <person name="Li S."/>
            <person name="Ray D.A."/>
            <person name="Green R.E."/>
            <person name="O'Brien S.J."/>
            <person name="Griffin D."/>
            <person name="Johnson W.E."/>
            <person name="Haussler D."/>
            <person name="Ryder O.A."/>
            <person name="Willerslev E."/>
            <person name="Graves G.R."/>
            <person name="Alstrom P."/>
            <person name="Fjeldsa J."/>
            <person name="Mindell D.P."/>
            <person name="Edwards S.V."/>
            <person name="Braun E.L."/>
            <person name="Rahbek C."/>
            <person name="Burt D.W."/>
            <person name="Houde P."/>
            <person name="Zhang Y."/>
            <person name="Yang H."/>
            <person name="Wang J."/>
            <person name="Jarvis E.D."/>
            <person name="Gilbert M.T."/>
            <person name="Wang J."/>
        </authorList>
    </citation>
    <scope>NUCLEOTIDE SEQUENCE [LARGE SCALE GENOMIC DNA]</scope>
    <source>
        <strain evidence="1">BGI_N339</strain>
    </source>
</reference>
<dbReference type="AlphaFoldDB" id="A0AAW3DJI2"/>